<dbReference type="AlphaFoldDB" id="A0A2M6XBR5"/>
<organism evidence="8 9">
    <name type="scientific">Candidatus Shapirobacteria bacterium CG08_land_8_20_14_0_20_39_18</name>
    <dbReference type="NCBI Taxonomy" id="1974883"/>
    <lineage>
        <taxon>Bacteria</taxon>
        <taxon>Candidatus Shapironibacteriota</taxon>
    </lineage>
</organism>
<dbReference type="GO" id="GO:0006308">
    <property type="term" value="P:DNA catabolic process"/>
    <property type="evidence" value="ECO:0007669"/>
    <property type="project" value="UniProtKB-UniRule"/>
</dbReference>
<dbReference type="GO" id="GO:0008855">
    <property type="term" value="F:exodeoxyribonuclease VII activity"/>
    <property type="evidence" value="ECO:0007669"/>
    <property type="project" value="UniProtKB-UniRule"/>
</dbReference>
<keyword evidence="5 6" id="KW-0269">Exonuclease</keyword>
<evidence type="ECO:0000256" key="2">
    <source>
        <dbReference type="ARBA" id="ARBA00022490"/>
    </source>
</evidence>
<feature type="compositionally biased region" description="Basic and acidic residues" evidence="7">
    <location>
        <begin position="83"/>
        <end position="94"/>
    </location>
</feature>
<dbReference type="SUPFAM" id="SSF116842">
    <property type="entry name" value="XseB-like"/>
    <property type="match status" value="1"/>
</dbReference>
<comment type="function">
    <text evidence="6">Bidirectionally degrades single-stranded DNA into large acid-insoluble oligonucleotides, which are then degraded further into small acid-soluble oligonucleotides.</text>
</comment>
<dbReference type="NCBIfam" id="TIGR01280">
    <property type="entry name" value="xseB"/>
    <property type="match status" value="1"/>
</dbReference>
<dbReference type="Gene3D" id="1.10.287.1040">
    <property type="entry name" value="Exonuclease VII, small subunit"/>
    <property type="match status" value="1"/>
</dbReference>
<evidence type="ECO:0000256" key="4">
    <source>
        <dbReference type="ARBA" id="ARBA00022801"/>
    </source>
</evidence>
<keyword evidence="2 6" id="KW-0963">Cytoplasm</keyword>
<evidence type="ECO:0000313" key="9">
    <source>
        <dbReference type="Proteomes" id="UP000228996"/>
    </source>
</evidence>
<name>A0A2M6XBR5_9BACT</name>
<keyword evidence="4 6" id="KW-0378">Hydrolase</keyword>
<dbReference type="EMBL" id="PEYO01000022">
    <property type="protein sequence ID" value="PIU03108.1"/>
    <property type="molecule type" value="Genomic_DNA"/>
</dbReference>
<reference evidence="9" key="1">
    <citation type="submission" date="2017-09" db="EMBL/GenBank/DDBJ databases">
        <title>Depth-based differentiation of microbial function through sediment-hosted aquifers and enrichment of novel symbionts in the deep terrestrial subsurface.</title>
        <authorList>
            <person name="Probst A.J."/>
            <person name="Ladd B."/>
            <person name="Jarett J.K."/>
            <person name="Geller-Mcgrath D.E."/>
            <person name="Sieber C.M.K."/>
            <person name="Emerson J.B."/>
            <person name="Anantharaman K."/>
            <person name="Thomas B.C."/>
            <person name="Malmstrom R."/>
            <person name="Stieglmeier M."/>
            <person name="Klingl A."/>
            <person name="Woyke T."/>
            <person name="Ryan C.M."/>
            <person name="Banfield J.F."/>
        </authorList>
    </citation>
    <scope>NUCLEOTIDE SEQUENCE [LARGE SCALE GENOMIC DNA]</scope>
</reference>
<dbReference type="InterPro" id="IPR037004">
    <property type="entry name" value="Exonuc_VII_ssu_sf"/>
</dbReference>
<comment type="similarity">
    <text evidence="1 6">Belongs to the XseB family.</text>
</comment>
<dbReference type="EC" id="3.1.11.6" evidence="6"/>
<dbReference type="HAMAP" id="MF_00337">
    <property type="entry name" value="Exonuc_7_S"/>
    <property type="match status" value="1"/>
</dbReference>
<dbReference type="Proteomes" id="UP000228996">
    <property type="component" value="Unassembled WGS sequence"/>
</dbReference>
<feature type="region of interest" description="Disordered" evidence="7">
    <location>
        <begin position="70"/>
        <end position="94"/>
    </location>
</feature>
<comment type="caution">
    <text evidence="8">The sequence shown here is derived from an EMBL/GenBank/DDBJ whole genome shotgun (WGS) entry which is preliminary data.</text>
</comment>
<gene>
    <name evidence="6 8" type="primary">xseB</name>
    <name evidence="8" type="ORF">COT44_04390</name>
</gene>
<dbReference type="GO" id="GO:0005737">
    <property type="term" value="C:cytoplasm"/>
    <property type="evidence" value="ECO:0007669"/>
    <property type="project" value="UniProtKB-SubCell"/>
</dbReference>
<comment type="subcellular location">
    <subcellularLocation>
        <location evidence="6">Cytoplasm</location>
    </subcellularLocation>
</comment>
<accession>A0A2M6XBR5</accession>
<comment type="catalytic activity">
    <reaction evidence="6">
        <text>Exonucleolytic cleavage in either 5'- to 3'- or 3'- to 5'-direction to yield nucleoside 5'-phosphates.</text>
        <dbReference type="EC" id="3.1.11.6"/>
    </reaction>
</comment>
<dbReference type="Pfam" id="PF02609">
    <property type="entry name" value="Exonuc_VII_S"/>
    <property type="match status" value="1"/>
</dbReference>
<sequence>MTDIPNFDFAKAIAEIEEINRWFQSEDINLDEGLAKFRRGLLLIKQCKERLKKAETEFVEIKKEFDTSDEAAVKSSVTPGESPKVEKTADNIPF</sequence>
<evidence type="ECO:0000256" key="5">
    <source>
        <dbReference type="ARBA" id="ARBA00022839"/>
    </source>
</evidence>
<evidence type="ECO:0000256" key="1">
    <source>
        <dbReference type="ARBA" id="ARBA00009998"/>
    </source>
</evidence>
<dbReference type="InterPro" id="IPR003761">
    <property type="entry name" value="Exonuc_VII_S"/>
</dbReference>
<evidence type="ECO:0000256" key="6">
    <source>
        <dbReference type="HAMAP-Rule" id="MF_00337"/>
    </source>
</evidence>
<comment type="subunit">
    <text evidence="6">Heterooligomer composed of large and small subunits.</text>
</comment>
<evidence type="ECO:0000313" key="8">
    <source>
        <dbReference type="EMBL" id="PIU03108.1"/>
    </source>
</evidence>
<evidence type="ECO:0000256" key="7">
    <source>
        <dbReference type="SAM" id="MobiDB-lite"/>
    </source>
</evidence>
<proteinExistence type="inferred from homology"/>
<dbReference type="GO" id="GO:0009318">
    <property type="term" value="C:exodeoxyribonuclease VII complex"/>
    <property type="evidence" value="ECO:0007669"/>
    <property type="project" value="UniProtKB-UniRule"/>
</dbReference>
<protein>
    <recommendedName>
        <fullName evidence="6">Exodeoxyribonuclease 7 small subunit</fullName>
        <ecNumber evidence="6">3.1.11.6</ecNumber>
    </recommendedName>
    <alternativeName>
        <fullName evidence="6">Exodeoxyribonuclease VII small subunit</fullName>
        <shortName evidence="6">Exonuclease VII small subunit</shortName>
    </alternativeName>
</protein>
<evidence type="ECO:0000256" key="3">
    <source>
        <dbReference type="ARBA" id="ARBA00022722"/>
    </source>
</evidence>
<keyword evidence="3 6" id="KW-0540">Nuclease</keyword>